<dbReference type="AlphaFoldDB" id="A0A7C0YE52"/>
<evidence type="ECO:0000259" key="2">
    <source>
        <dbReference type="PROSITE" id="PS51832"/>
    </source>
</evidence>
<evidence type="ECO:0000259" key="1">
    <source>
        <dbReference type="PROSITE" id="PS51831"/>
    </source>
</evidence>
<dbReference type="SMART" id="SM00471">
    <property type="entry name" value="HDc"/>
    <property type="match status" value="1"/>
</dbReference>
<dbReference type="Gene3D" id="1.10.3210.10">
    <property type="entry name" value="Hypothetical protein af1432"/>
    <property type="match status" value="1"/>
</dbReference>
<dbReference type="InterPro" id="IPR006674">
    <property type="entry name" value="HD_domain"/>
</dbReference>
<gene>
    <name evidence="3" type="ORF">ENF32_04965</name>
</gene>
<proteinExistence type="predicted"/>
<evidence type="ECO:0000313" key="3">
    <source>
        <dbReference type="EMBL" id="HDD53400.1"/>
    </source>
</evidence>
<dbReference type="PROSITE" id="PS51832">
    <property type="entry name" value="HD_GYP"/>
    <property type="match status" value="1"/>
</dbReference>
<dbReference type="PANTHER" id="PTHR45228:SF1">
    <property type="entry name" value="CYCLIC DI-GMP PHOSPHODIESTERASE TM_0186"/>
    <property type="match status" value="1"/>
</dbReference>
<feature type="domain" description="HD-GYP" evidence="2">
    <location>
        <begin position="146"/>
        <end position="341"/>
    </location>
</feature>
<sequence>MASTPDGWMGLWDRALLRLAEATEATYGVFYLKGGEAWVCVAQYGLPFSSSLDLPKGVLEGMIGDDPKPRLVGRKPDENFPFPIVGSFLLLPLGKGEVRAVVLLGRGMGQPRFSEGDLEKAAFLLWGLEPFLGDGMERGEDEKKRSTGLYHQILAFVSVILEVRDPYTFGHSERVALLSEILASKVPLSWEERDVIYRSALLHDIGKVVLPDYLLLKPGPLTPGEWEAMKKHPLIGERVLATIRECHPCALLVRHHHERWDGKGYPDGLKEEEIPLGARIIALADGLDAMSSERPYREALPPEKVREELEKGRGTQWDPYLVSLALSDLDELLTVAVTWRGKLEDVAKEMDELRRRLSRIPLLATAMAQLPVWVPQQGPPEKGLEEMVTTVEGLLDEEFRVWLLKGTEVLWGREELPSGYWENPSYRVIPIRNDYRLVVKLGVEWAEEMSLLHYALASLMAQRLEHGLVLKELEECRIQSQGESGSANA</sequence>
<reference evidence="3" key="1">
    <citation type="journal article" date="2020" name="mSystems">
        <title>Genome- and Community-Level Interaction Insights into Carbon Utilization and Element Cycling Functions of Hydrothermarchaeota in Hydrothermal Sediment.</title>
        <authorList>
            <person name="Zhou Z."/>
            <person name="Liu Y."/>
            <person name="Xu W."/>
            <person name="Pan J."/>
            <person name="Luo Z.H."/>
            <person name="Li M."/>
        </authorList>
    </citation>
    <scope>NUCLEOTIDE SEQUENCE [LARGE SCALE GENOMIC DNA]</scope>
    <source>
        <strain evidence="3">HyVt-115</strain>
    </source>
</reference>
<accession>A0A7C0YE52</accession>
<protein>
    <submittedName>
        <fullName evidence="3">HD-GYP domain-containing protein</fullName>
    </submittedName>
</protein>
<dbReference type="InterPro" id="IPR052020">
    <property type="entry name" value="Cyclic_di-GMP/3'3'-cGAMP_PDE"/>
</dbReference>
<comment type="caution">
    <text evidence="3">The sequence shown here is derived from an EMBL/GenBank/DDBJ whole genome shotgun (WGS) entry which is preliminary data.</text>
</comment>
<dbReference type="InterPro" id="IPR037522">
    <property type="entry name" value="HD_GYP_dom"/>
</dbReference>
<organism evidence="3">
    <name type="scientific">Thermosulfidibacter takaii</name>
    <dbReference type="NCBI Taxonomy" id="412593"/>
    <lineage>
        <taxon>Bacteria</taxon>
        <taxon>Pseudomonadati</taxon>
        <taxon>Thermosulfidibacterota</taxon>
        <taxon>Thermosulfidibacteria</taxon>
        <taxon>Thermosulfidibacterales</taxon>
        <taxon>Thermosulfidibacteraceae</taxon>
    </lineage>
</organism>
<dbReference type="PROSITE" id="PS51831">
    <property type="entry name" value="HD"/>
    <property type="match status" value="1"/>
</dbReference>
<dbReference type="PANTHER" id="PTHR45228">
    <property type="entry name" value="CYCLIC DI-GMP PHOSPHODIESTERASE TM_0186-RELATED"/>
    <property type="match status" value="1"/>
</dbReference>
<dbReference type="InterPro" id="IPR003607">
    <property type="entry name" value="HD/PDEase_dom"/>
</dbReference>
<dbReference type="Proteomes" id="UP000885690">
    <property type="component" value="Unassembled WGS sequence"/>
</dbReference>
<dbReference type="EMBL" id="DQWS01000184">
    <property type="protein sequence ID" value="HDD53400.1"/>
    <property type="molecule type" value="Genomic_DNA"/>
</dbReference>
<dbReference type="CDD" id="cd00077">
    <property type="entry name" value="HDc"/>
    <property type="match status" value="1"/>
</dbReference>
<dbReference type="Pfam" id="PF13487">
    <property type="entry name" value="HD_5"/>
    <property type="match status" value="1"/>
</dbReference>
<name>A0A7C0YE52_9BACT</name>
<feature type="domain" description="HD" evidence="1">
    <location>
        <begin position="168"/>
        <end position="290"/>
    </location>
</feature>
<dbReference type="SUPFAM" id="SSF109604">
    <property type="entry name" value="HD-domain/PDEase-like"/>
    <property type="match status" value="1"/>
</dbReference>